<keyword evidence="3" id="KW-0812">Transmembrane</keyword>
<dbReference type="InterPro" id="IPR012340">
    <property type="entry name" value="NA-bd_OB-fold"/>
</dbReference>
<feature type="transmembrane region" description="Helical" evidence="3">
    <location>
        <begin position="85"/>
        <end position="105"/>
    </location>
</feature>
<dbReference type="RefSeq" id="WP_147868774.1">
    <property type="nucleotide sequence ID" value="NZ_CP036264.1"/>
</dbReference>
<dbReference type="Pfam" id="PF06961">
    <property type="entry name" value="DUF1294"/>
    <property type="match status" value="1"/>
</dbReference>
<dbReference type="Gene3D" id="2.40.50.140">
    <property type="entry name" value="Nucleic acid-binding proteins"/>
    <property type="match status" value="1"/>
</dbReference>
<evidence type="ECO:0000313" key="6">
    <source>
        <dbReference type="Proteomes" id="UP000321353"/>
    </source>
</evidence>
<dbReference type="InterPro" id="IPR019844">
    <property type="entry name" value="CSD_CS"/>
</dbReference>
<dbReference type="SUPFAM" id="SSF50249">
    <property type="entry name" value="Nucleic acid-binding proteins"/>
    <property type="match status" value="1"/>
</dbReference>
<dbReference type="InterPro" id="IPR052069">
    <property type="entry name" value="Ca-reg_mRNA-binding_domain"/>
</dbReference>
<dbReference type="PANTHER" id="PTHR12962">
    <property type="entry name" value="CALCIUM-REGULATED HEAT STABLE PROTEIN CRHSP-24-RELATED"/>
    <property type="match status" value="1"/>
</dbReference>
<dbReference type="GO" id="GO:0003730">
    <property type="term" value="F:mRNA 3'-UTR binding"/>
    <property type="evidence" value="ECO:0007669"/>
    <property type="project" value="TreeGrafter"/>
</dbReference>
<reference evidence="5 6" key="1">
    <citation type="submission" date="2019-02" db="EMBL/GenBank/DDBJ databases">
        <title>Planctomycetal bacteria perform biofilm scaping via a novel small molecule.</title>
        <authorList>
            <person name="Jeske O."/>
            <person name="Boedeker C."/>
            <person name="Wiegand S."/>
            <person name="Breitling P."/>
            <person name="Kallscheuer N."/>
            <person name="Jogler M."/>
            <person name="Rohde M."/>
            <person name="Petersen J."/>
            <person name="Medema M.H."/>
            <person name="Surup F."/>
            <person name="Jogler C."/>
        </authorList>
    </citation>
    <scope>NUCLEOTIDE SEQUENCE [LARGE SCALE GENOMIC DNA]</scope>
    <source>
        <strain evidence="5 6">Mal15</strain>
    </source>
</reference>
<evidence type="ECO:0000313" key="5">
    <source>
        <dbReference type="EMBL" id="QEF99372.1"/>
    </source>
</evidence>
<evidence type="ECO:0000256" key="2">
    <source>
        <dbReference type="RuleBase" id="RU000408"/>
    </source>
</evidence>
<sequence>MRLRPDRNGTIITWNDDKGYGFIATGDDEPDVFVHIRAFRDRRIRPEQGMPVTYRLSRDDQGRPRAAEAQLAIESADPPRRRAKTAVPVIVAWMFLVFVGLLVLTNQLPQLVLWVYLLASLATFVAYAFDKSAARSGRWRTKENTLHLMALIGGWPGAVIAQEKLRHKTRKQSFRIVFGLTVLLNGALLVGAMMAWSRL</sequence>
<dbReference type="Pfam" id="PF00313">
    <property type="entry name" value="CSD"/>
    <property type="match status" value="1"/>
</dbReference>
<dbReference type="PROSITE" id="PS00352">
    <property type="entry name" value="CSD_1"/>
    <property type="match status" value="1"/>
</dbReference>
<keyword evidence="3" id="KW-1133">Transmembrane helix</keyword>
<dbReference type="EMBL" id="CP036264">
    <property type="protein sequence ID" value="QEF99372.1"/>
    <property type="molecule type" value="Genomic_DNA"/>
</dbReference>
<dbReference type="InterPro" id="IPR011129">
    <property type="entry name" value="CSD"/>
</dbReference>
<feature type="transmembrane region" description="Helical" evidence="3">
    <location>
        <begin position="111"/>
        <end position="129"/>
    </location>
</feature>
<dbReference type="CDD" id="cd04458">
    <property type="entry name" value="CSP_CDS"/>
    <property type="match status" value="1"/>
</dbReference>
<dbReference type="SMART" id="SM00357">
    <property type="entry name" value="CSP"/>
    <property type="match status" value="1"/>
</dbReference>
<keyword evidence="3" id="KW-0472">Membrane</keyword>
<dbReference type="KEGG" id="smam:Mal15_34360"/>
<keyword evidence="6" id="KW-1185">Reference proteome</keyword>
<proteinExistence type="predicted"/>
<evidence type="ECO:0000256" key="1">
    <source>
        <dbReference type="ARBA" id="ARBA00022553"/>
    </source>
</evidence>
<dbReference type="GO" id="GO:0005829">
    <property type="term" value="C:cytosol"/>
    <property type="evidence" value="ECO:0007669"/>
    <property type="project" value="UniProtKB-ARBA"/>
</dbReference>
<keyword evidence="1" id="KW-0597">Phosphoprotein</keyword>
<evidence type="ECO:0000259" key="4">
    <source>
        <dbReference type="PROSITE" id="PS51857"/>
    </source>
</evidence>
<dbReference type="PANTHER" id="PTHR12962:SF1">
    <property type="entry name" value="COLD SHOCK DOMAIN-CONTAINING PROTEIN CG9705"/>
    <property type="match status" value="1"/>
</dbReference>
<feature type="domain" description="CSD" evidence="4">
    <location>
        <begin position="6"/>
        <end position="71"/>
    </location>
</feature>
<dbReference type="Proteomes" id="UP000321353">
    <property type="component" value="Chromosome"/>
</dbReference>
<dbReference type="InterPro" id="IPR002059">
    <property type="entry name" value="CSP_DNA-bd"/>
</dbReference>
<dbReference type="GO" id="GO:0043488">
    <property type="term" value="P:regulation of mRNA stability"/>
    <property type="evidence" value="ECO:0007669"/>
    <property type="project" value="TreeGrafter"/>
</dbReference>
<name>A0A5B9MDP0_9BACT</name>
<comment type="subcellular location">
    <subcellularLocation>
        <location evidence="2">Cytoplasm</location>
    </subcellularLocation>
</comment>
<protein>
    <submittedName>
        <fullName evidence="5">Cold shock protein 1</fullName>
    </submittedName>
</protein>
<accession>A0A5B9MDP0</accession>
<dbReference type="InterPro" id="IPR010718">
    <property type="entry name" value="DUF1294"/>
</dbReference>
<organism evidence="5 6">
    <name type="scientific">Stieleria maiorica</name>
    <dbReference type="NCBI Taxonomy" id="2795974"/>
    <lineage>
        <taxon>Bacteria</taxon>
        <taxon>Pseudomonadati</taxon>
        <taxon>Planctomycetota</taxon>
        <taxon>Planctomycetia</taxon>
        <taxon>Pirellulales</taxon>
        <taxon>Pirellulaceae</taxon>
        <taxon>Stieleria</taxon>
    </lineage>
</organism>
<evidence type="ECO:0000256" key="3">
    <source>
        <dbReference type="SAM" id="Phobius"/>
    </source>
</evidence>
<dbReference type="PROSITE" id="PS51857">
    <property type="entry name" value="CSD_2"/>
    <property type="match status" value="1"/>
</dbReference>
<gene>
    <name evidence="5" type="primary">csp</name>
    <name evidence="5" type="ORF">Mal15_34360</name>
</gene>
<feature type="transmembrane region" description="Helical" evidence="3">
    <location>
        <begin position="174"/>
        <end position="196"/>
    </location>
</feature>
<dbReference type="AlphaFoldDB" id="A0A5B9MDP0"/>